<dbReference type="AlphaFoldDB" id="A0A699ZFU2"/>
<proteinExistence type="predicted"/>
<evidence type="ECO:0000313" key="2">
    <source>
        <dbReference type="Proteomes" id="UP000485058"/>
    </source>
</evidence>
<dbReference type="Proteomes" id="UP000485058">
    <property type="component" value="Unassembled WGS sequence"/>
</dbReference>
<protein>
    <submittedName>
        <fullName evidence="1">Uncharacterized protein</fullName>
    </submittedName>
</protein>
<organism evidence="1 2">
    <name type="scientific">Haematococcus lacustris</name>
    <name type="common">Green alga</name>
    <name type="synonym">Haematococcus pluvialis</name>
    <dbReference type="NCBI Taxonomy" id="44745"/>
    <lineage>
        <taxon>Eukaryota</taxon>
        <taxon>Viridiplantae</taxon>
        <taxon>Chlorophyta</taxon>
        <taxon>core chlorophytes</taxon>
        <taxon>Chlorophyceae</taxon>
        <taxon>CS clade</taxon>
        <taxon>Chlamydomonadales</taxon>
        <taxon>Haematococcaceae</taxon>
        <taxon>Haematococcus</taxon>
    </lineage>
</organism>
<sequence>MTWTGSSTQLLVAYGSSALPAFRILDIPTLSSQPLGDADHEAPTIILKAAGGALLLSPNTTQQSGEQDSTMDNAGALPFMRTAAVAPVGLQLVSAVH</sequence>
<gene>
    <name evidence="1" type="ORF">HaLaN_18740</name>
</gene>
<comment type="caution">
    <text evidence="1">The sequence shown here is derived from an EMBL/GenBank/DDBJ whole genome shotgun (WGS) entry which is preliminary data.</text>
</comment>
<dbReference type="EMBL" id="BLLF01001828">
    <property type="protein sequence ID" value="GFH21433.1"/>
    <property type="molecule type" value="Genomic_DNA"/>
</dbReference>
<name>A0A699ZFU2_HAELA</name>
<evidence type="ECO:0000313" key="1">
    <source>
        <dbReference type="EMBL" id="GFH21433.1"/>
    </source>
</evidence>
<reference evidence="1 2" key="1">
    <citation type="submission" date="2020-02" db="EMBL/GenBank/DDBJ databases">
        <title>Draft genome sequence of Haematococcus lacustris strain NIES-144.</title>
        <authorList>
            <person name="Morimoto D."/>
            <person name="Nakagawa S."/>
            <person name="Yoshida T."/>
            <person name="Sawayama S."/>
        </authorList>
    </citation>
    <scope>NUCLEOTIDE SEQUENCE [LARGE SCALE GENOMIC DNA]</scope>
    <source>
        <strain evidence="1 2">NIES-144</strain>
    </source>
</reference>
<accession>A0A699ZFU2</accession>
<keyword evidence="2" id="KW-1185">Reference proteome</keyword>